<accession>A0A418YCZ3</accession>
<dbReference type="NCBIfam" id="TIGR01076">
    <property type="entry name" value="sortase_fam"/>
    <property type="match status" value="1"/>
</dbReference>
<reference evidence="2 3" key="2">
    <citation type="submission" date="2019-01" db="EMBL/GenBank/DDBJ databases">
        <title>Motilimonas pumilus sp. nov., isolated from the gut of sea cucumber (Apostichopus japonicus).</title>
        <authorList>
            <person name="Wang F.-Q."/>
            <person name="Ren L.-H."/>
            <person name="Lin Y.-W."/>
            <person name="Sun G.-H."/>
            <person name="Du Z.-J."/>
            <person name="Zhao J.-X."/>
            <person name="Liu X.-J."/>
            <person name="Liu L.-J."/>
        </authorList>
    </citation>
    <scope>NUCLEOTIDE SEQUENCE [LARGE SCALE GENOMIC DNA]</scope>
    <source>
        <strain evidence="2 3">PLHSC7-2</strain>
    </source>
</reference>
<keyword evidence="1" id="KW-0378">Hydrolase</keyword>
<dbReference type="EMBL" id="QZCH01000017">
    <property type="protein sequence ID" value="RJG42405.1"/>
    <property type="molecule type" value="Genomic_DNA"/>
</dbReference>
<dbReference type="SUPFAM" id="SSF63817">
    <property type="entry name" value="Sortase"/>
    <property type="match status" value="1"/>
</dbReference>
<keyword evidence="3" id="KW-1185">Reference proteome</keyword>
<dbReference type="CDD" id="cd05828">
    <property type="entry name" value="Sortase_D_1"/>
    <property type="match status" value="1"/>
</dbReference>
<dbReference type="Pfam" id="PF04203">
    <property type="entry name" value="Sortase"/>
    <property type="match status" value="1"/>
</dbReference>
<evidence type="ECO:0000256" key="1">
    <source>
        <dbReference type="ARBA" id="ARBA00022801"/>
    </source>
</evidence>
<proteinExistence type="predicted"/>
<gene>
    <name evidence="2" type="ORF">D1Z90_13100</name>
</gene>
<dbReference type="AlphaFoldDB" id="A0A418YCZ3"/>
<dbReference type="Gene3D" id="2.40.260.10">
    <property type="entry name" value="Sortase"/>
    <property type="match status" value="1"/>
</dbReference>
<dbReference type="InterPro" id="IPR023365">
    <property type="entry name" value="Sortase_dom-sf"/>
</dbReference>
<name>A0A418YCZ3_9GAMM</name>
<organism evidence="2 3">
    <name type="scientific">Motilimonas pumila</name>
    <dbReference type="NCBI Taxonomy" id="2303987"/>
    <lineage>
        <taxon>Bacteria</taxon>
        <taxon>Pseudomonadati</taxon>
        <taxon>Pseudomonadota</taxon>
        <taxon>Gammaproteobacteria</taxon>
        <taxon>Alteromonadales</taxon>
        <taxon>Alteromonadales genera incertae sedis</taxon>
        <taxon>Motilimonas</taxon>
    </lineage>
</organism>
<dbReference type="InterPro" id="IPR005754">
    <property type="entry name" value="Sortase"/>
</dbReference>
<evidence type="ECO:0000313" key="2">
    <source>
        <dbReference type="EMBL" id="RJG42405.1"/>
    </source>
</evidence>
<evidence type="ECO:0000313" key="3">
    <source>
        <dbReference type="Proteomes" id="UP000283255"/>
    </source>
</evidence>
<reference evidence="2 3" key="1">
    <citation type="submission" date="2018-09" db="EMBL/GenBank/DDBJ databases">
        <authorList>
            <person name="Wang F."/>
        </authorList>
    </citation>
    <scope>NUCLEOTIDE SEQUENCE [LARGE SCALE GENOMIC DNA]</scope>
    <source>
        <strain evidence="2 3">PLHSC7-2</strain>
    </source>
</reference>
<dbReference type="InterPro" id="IPR041999">
    <property type="entry name" value="Sortase_D_1"/>
</dbReference>
<dbReference type="Proteomes" id="UP000283255">
    <property type="component" value="Unassembled WGS sequence"/>
</dbReference>
<comment type="caution">
    <text evidence="2">The sequence shown here is derived from an EMBL/GenBank/DDBJ whole genome shotgun (WGS) entry which is preliminary data.</text>
</comment>
<protein>
    <submittedName>
        <fullName evidence="2">Sortase</fullName>
    </submittedName>
</protein>
<dbReference type="GO" id="GO:0016787">
    <property type="term" value="F:hydrolase activity"/>
    <property type="evidence" value="ECO:0007669"/>
    <property type="project" value="UniProtKB-KW"/>
</dbReference>
<sequence>MLVLTVIRFHHVSKTLSNQQNGSLKVAKRCLWLTLLLMLMCGAQAAYMPIKGQLAQLLMMRSWQLATTQAASAAQSGNSGQPFKAEPPWPWADTRPSLLLTTAEASWLVMDQSHGEALAFGPGMMAGSFAPGSGGETVIAGHRDTHFKSLAQLQLGQQLTLTDVMGTRFYYRVSRIAIIDSSLYDLTVSPVQARLLLVTCFPFDQVTQGPLRYVVEADLISQHEKRGEG</sequence>